<dbReference type="RefSeq" id="WP_241413027.1">
    <property type="nucleotide sequence ID" value="NZ_JAKZGO010000011.1"/>
</dbReference>
<evidence type="ECO:0000313" key="1">
    <source>
        <dbReference type="EMBL" id="MCH7414522.1"/>
    </source>
</evidence>
<sequence>MTFSSADLLKFYRTFEPEVKKTTVNWRIYNLVQEGILNRVGRGKFSLGKSDAYIPEISNKLNSVYKKIKSDFPFLTVCLWNTSLLNEFMLHQPGRYYQLIEVEKDAVESVFFYLKDRSYSVFMEPSEQLIRRYMIDEKEPWIVKSLVSEAPIQYVNGFPTVTIEKLLVDIFCDPIIFNAQQGSEMNQIFNEAFEKYSISESKMLRYASRRRKKKELDNYLNETSKYRQHI</sequence>
<proteinExistence type="predicted"/>
<dbReference type="InterPro" id="IPR046484">
    <property type="entry name" value="DUF6577"/>
</dbReference>
<comment type="caution">
    <text evidence="1">The sequence shown here is derived from an EMBL/GenBank/DDBJ whole genome shotgun (WGS) entry which is preliminary data.</text>
</comment>
<evidence type="ECO:0000313" key="2">
    <source>
        <dbReference type="Proteomes" id="UP001165430"/>
    </source>
</evidence>
<name>A0ABS9VDM8_9BACT</name>
<protein>
    <recommendedName>
        <fullName evidence="3">Transcriptional regulator, AbiEi antitoxin, Type IV TA system</fullName>
    </recommendedName>
</protein>
<organism evidence="1 2">
    <name type="scientific">Belliella alkalica</name>
    <dbReference type="NCBI Taxonomy" id="1730871"/>
    <lineage>
        <taxon>Bacteria</taxon>
        <taxon>Pseudomonadati</taxon>
        <taxon>Bacteroidota</taxon>
        <taxon>Cytophagia</taxon>
        <taxon>Cytophagales</taxon>
        <taxon>Cyclobacteriaceae</taxon>
        <taxon>Belliella</taxon>
    </lineage>
</organism>
<dbReference type="Pfam" id="PF20217">
    <property type="entry name" value="DUF6577"/>
    <property type="match status" value="1"/>
</dbReference>
<dbReference type="EMBL" id="JAKZGO010000011">
    <property type="protein sequence ID" value="MCH7414522.1"/>
    <property type="molecule type" value="Genomic_DNA"/>
</dbReference>
<evidence type="ECO:0008006" key="3">
    <source>
        <dbReference type="Google" id="ProtNLM"/>
    </source>
</evidence>
<keyword evidence="2" id="KW-1185">Reference proteome</keyword>
<reference evidence="1" key="1">
    <citation type="submission" date="2022-03" db="EMBL/GenBank/DDBJ databases">
        <title>De novo assembled genomes of Belliella spp. (Cyclobacteriaceae) strains.</title>
        <authorList>
            <person name="Szabo A."/>
            <person name="Korponai K."/>
            <person name="Felfoldi T."/>
        </authorList>
    </citation>
    <scope>NUCLEOTIDE SEQUENCE</scope>
    <source>
        <strain evidence="1">DSM 111903</strain>
    </source>
</reference>
<dbReference type="Proteomes" id="UP001165430">
    <property type="component" value="Unassembled WGS sequence"/>
</dbReference>
<gene>
    <name evidence="1" type="ORF">MM213_13570</name>
</gene>
<accession>A0ABS9VDM8</accession>